<accession>R7ZES7</accession>
<dbReference type="EMBL" id="AQPX01000017">
    <property type="protein sequence ID" value="EON72640.1"/>
    <property type="molecule type" value="Genomic_DNA"/>
</dbReference>
<evidence type="ECO:0000259" key="2">
    <source>
        <dbReference type="Pfam" id="PF12395"/>
    </source>
</evidence>
<evidence type="ECO:0000259" key="1">
    <source>
        <dbReference type="Pfam" id="PF08874"/>
    </source>
</evidence>
<dbReference type="PATRIC" id="fig|1285586.5.peg.2205"/>
<proteinExistence type="predicted"/>
<dbReference type="HOGENOM" id="CLU_058771_0_0_9"/>
<dbReference type="AlphaFoldDB" id="R7ZES7"/>
<dbReference type="InterPro" id="IPR022123">
    <property type="entry name" value="DUF3658"/>
</dbReference>
<feature type="domain" description="DUF3658" evidence="2">
    <location>
        <begin position="151"/>
        <end position="258"/>
    </location>
</feature>
<dbReference type="Pfam" id="PF12395">
    <property type="entry name" value="DUF3658"/>
    <property type="match status" value="1"/>
</dbReference>
<name>R7ZES7_LYSSH</name>
<dbReference type="Proteomes" id="UP000013911">
    <property type="component" value="Unassembled WGS sequence"/>
</dbReference>
<organism evidence="3 4">
    <name type="scientific">Lysinibacillus sphaericus OT4b.31</name>
    <dbReference type="NCBI Taxonomy" id="1285586"/>
    <lineage>
        <taxon>Bacteria</taxon>
        <taxon>Bacillati</taxon>
        <taxon>Bacillota</taxon>
        <taxon>Bacilli</taxon>
        <taxon>Bacillales</taxon>
        <taxon>Bacillaceae</taxon>
        <taxon>Lysinibacillus</taxon>
    </lineage>
</organism>
<gene>
    <name evidence="3" type="ORF">H131_10883</name>
</gene>
<feature type="domain" description="DUF1835" evidence="1">
    <location>
        <begin position="4"/>
        <end position="119"/>
    </location>
</feature>
<evidence type="ECO:0000313" key="4">
    <source>
        <dbReference type="Proteomes" id="UP000013911"/>
    </source>
</evidence>
<dbReference type="eggNOG" id="ENOG502ZC22">
    <property type="taxonomic scope" value="Bacteria"/>
</dbReference>
<evidence type="ECO:0000313" key="3">
    <source>
        <dbReference type="EMBL" id="EON72640.1"/>
    </source>
</evidence>
<dbReference type="RefSeq" id="WP_010859125.1">
    <property type="nucleotide sequence ID" value="NZ_KB933398.1"/>
</dbReference>
<dbReference type="InterPro" id="IPR014973">
    <property type="entry name" value="DUF1835"/>
</dbReference>
<sequence length="265" mass="30588">MAILHITFSLSTQGSIKHAIRQNHLQRDESVICVNEIFSIGPLTTIEERQKWLASFILKDEEERELYDDIQKAWAKKIAGLPCDVDVWIWYSQNAHEEIGLRYVMSEFVNKCSMVYGVDVTEGLTRIQPNRSIRDTGQLPSHWLMKLRPDAKRFSVEACQRLAKEWHELKHNPSTLRTWENGIVHVAEDAYDSIIIKAAKDIRTNQGEEWLSAMPIINETLGEINDYISDAFIENRILKLAKQGLFAIDGDSTDMYSYQIKYIGK</sequence>
<protein>
    <recommendedName>
        <fullName evidence="5">DUF1835 domain-containing protein</fullName>
    </recommendedName>
</protein>
<dbReference type="Pfam" id="PF08874">
    <property type="entry name" value="DUF1835"/>
    <property type="match status" value="1"/>
</dbReference>
<dbReference type="OrthoDB" id="343110at2"/>
<comment type="caution">
    <text evidence="3">The sequence shown here is derived from an EMBL/GenBank/DDBJ whole genome shotgun (WGS) entry which is preliminary data.</text>
</comment>
<reference evidence="3 4" key="1">
    <citation type="submission" date="2013-04" db="EMBL/GenBank/DDBJ databases">
        <title>Draft genome of the heavy metal tolerant bacterium Lysinibacillus sphaericus strain OT4b.31.</title>
        <authorList>
            <person name="Pena-Montenegro T.D."/>
            <person name="Dussan J."/>
        </authorList>
    </citation>
    <scope>NUCLEOTIDE SEQUENCE [LARGE SCALE GENOMIC DNA]</scope>
    <source>
        <strain evidence="3 4">OT4b.31</strain>
    </source>
</reference>
<evidence type="ECO:0008006" key="5">
    <source>
        <dbReference type="Google" id="ProtNLM"/>
    </source>
</evidence>